<gene>
    <name evidence="1" type="ORF">K432DRAFT_26667</name>
</gene>
<organism evidence="1 2">
    <name type="scientific">Lepidopterella palustris CBS 459.81</name>
    <dbReference type="NCBI Taxonomy" id="1314670"/>
    <lineage>
        <taxon>Eukaryota</taxon>
        <taxon>Fungi</taxon>
        <taxon>Dikarya</taxon>
        <taxon>Ascomycota</taxon>
        <taxon>Pezizomycotina</taxon>
        <taxon>Dothideomycetes</taxon>
        <taxon>Pleosporomycetidae</taxon>
        <taxon>Mytilinidiales</taxon>
        <taxon>Argynnaceae</taxon>
        <taxon>Lepidopterella</taxon>
    </lineage>
</organism>
<feature type="non-terminal residue" evidence="1">
    <location>
        <position position="1"/>
    </location>
</feature>
<evidence type="ECO:0000313" key="1">
    <source>
        <dbReference type="EMBL" id="OCK85518.1"/>
    </source>
</evidence>
<proteinExistence type="predicted"/>
<protein>
    <submittedName>
        <fullName evidence="1">Uncharacterized protein</fullName>
    </submittedName>
</protein>
<accession>A0A8E2JK80</accession>
<reference evidence="1 2" key="1">
    <citation type="journal article" date="2016" name="Nat. Commun.">
        <title>Ectomycorrhizal ecology is imprinted in the genome of the dominant symbiotic fungus Cenococcum geophilum.</title>
        <authorList>
            <consortium name="DOE Joint Genome Institute"/>
            <person name="Peter M."/>
            <person name="Kohler A."/>
            <person name="Ohm R.A."/>
            <person name="Kuo A."/>
            <person name="Krutzmann J."/>
            <person name="Morin E."/>
            <person name="Arend M."/>
            <person name="Barry K.W."/>
            <person name="Binder M."/>
            <person name="Choi C."/>
            <person name="Clum A."/>
            <person name="Copeland A."/>
            <person name="Grisel N."/>
            <person name="Haridas S."/>
            <person name="Kipfer T."/>
            <person name="LaButti K."/>
            <person name="Lindquist E."/>
            <person name="Lipzen A."/>
            <person name="Maire R."/>
            <person name="Meier B."/>
            <person name="Mihaltcheva S."/>
            <person name="Molinier V."/>
            <person name="Murat C."/>
            <person name="Poggeler S."/>
            <person name="Quandt C.A."/>
            <person name="Sperisen C."/>
            <person name="Tritt A."/>
            <person name="Tisserant E."/>
            <person name="Crous P.W."/>
            <person name="Henrissat B."/>
            <person name="Nehls U."/>
            <person name="Egli S."/>
            <person name="Spatafora J.W."/>
            <person name="Grigoriev I.V."/>
            <person name="Martin F.M."/>
        </authorList>
    </citation>
    <scope>NUCLEOTIDE SEQUENCE [LARGE SCALE GENOMIC DNA]</scope>
    <source>
        <strain evidence="1 2">CBS 459.81</strain>
    </source>
</reference>
<dbReference type="Proteomes" id="UP000250266">
    <property type="component" value="Unassembled WGS sequence"/>
</dbReference>
<dbReference type="EMBL" id="KV744817">
    <property type="protein sequence ID" value="OCK85518.1"/>
    <property type="molecule type" value="Genomic_DNA"/>
</dbReference>
<dbReference type="OrthoDB" id="3760002at2759"/>
<dbReference type="AlphaFoldDB" id="A0A8E2JK80"/>
<sequence>FRPVFDCHSATTPQPIRQLLCSGRIIPRRLTARAIHSLHTSIPPLATYRQRVRQPASTPQPHNPTASDMCTKVINQYSCGHQVVEKAPCATSRSAVCGVLNTKTIKHEDKCERCDH</sequence>
<name>A0A8E2JK80_9PEZI</name>
<evidence type="ECO:0000313" key="2">
    <source>
        <dbReference type="Proteomes" id="UP000250266"/>
    </source>
</evidence>
<keyword evidence="2" id="KW-1185">Reference proteome</keyword>